<dbReference type="Pfam" id="PF03963">
    <property type="entry name" value="FlgD"/>
    <property type="match status" value="1"/>
</dbReference>
<evidence type="ECO:0000256" key="1">
    <source>
        <dbReference type="ARBA" id="ARBA00010577"/>
    </source>
</evidence>
<feature type="region of interest" description="Disordered" evidence="5">
    <location>
        <begin position="1"/>
        <end position="20"/>
    </location>
</feature>
<dbReference type="OrthoDB" id="9785233at2"/>
<keyword evidence="7" id="KW-1185">Reference proteome</keyword>
<gene>
    <name evidence="6" type="ORF">E1B00_13100</name>
</gene>
<protein>
    <recommendedName>
        <fullName evidence="2">Basal-body rod modification protein FlgD</fullName>
    </recommendedName>
</protein>
<comment type="similarity">
    <text evidence="1">Belongs to the FlgD family.</text>
</comment>
<keyword evidence="3" id="KW-1005">Bacterial flagellum biogenesis</keyword>
<evidence type="ECO:0000256" key="5">
    <source>
        <dbReference type="SAM" id="MobiDB-lite"/>
    </source>
</evidence>
<dbReference type="AlphaFoldDB" id="A0A5C4RQ00"/>
<evidence type="ECO:0000256" key="4">
    <source>
        <dbReference type="ARBA" id="ARBA00024746"/>
    </source>
</evidence>
<dbReference type="GO" id="GO:0044781">
    <property type="term" value="P:bacterial-type flagellum organization"/>
    <property type="evidence" value="ECO:0007669"/>
    <property type="project" value="UniProtKB-KW"/>
</dbReference>
<comment type="function">
    <text evidence="4">Required for flagellar hook formation. May act as a scaffolding protein.</text>
</comment>
<evidence type="ECO:0000256" key="3">
    <source>
        <dbReference type="ARBA" id="ARBA00022795"/>
    </source>
</evidence>
<dbReference type="InterPro" id="IPR005648">
    <property type="entry name" value="FlgD"/>
</dbReference>
<reference evidence="6 7" key="1">
    <citation type="submission" date="2019-03" db="EMBL/GenBank/DDBJ databases">
        <title>Arenimonas daejeonensis sp. nov., isolated from compost.</title>
        <authorList>
            <person name="Jeon C.O."/>
        </authorList>
    </citation>
    <scope>NUCLEOTIDE SEQUENCE [LARGE SCALE GENOMIC DNA]</scope>
    <source>
        <strain evidence="6 7">R29</strain>
    </source>
</reference>
<organism evidence="6 7">
    <name type="scientific">Arenimonas terrae</name>
    <dbReference type="NCBI Taxonomy" id="2546226"/>
    <lineage>
        <taxon>Bacteria</taxon>
        <taxon>Pseudomonadati</taxon>
        <taxon>Pseudomonadota</taxon>
        <taxon>Gammaproteobacteria</taxon>
        <taxon>Lysobacterales</taxon>
        <taxon>Lysobacteraceae</taxon>
        <taxon>Arenimonas</taxon>
    </lineage>
</organism>
<dbReference type="RefSeq" id="WP_139449492.1">
    <property type="nucleotide sequence ID" value="NZ_SMDR01000003.1"/>
</dbReference>
<keyword evidence="6" id="KW-0282">Flagellum</keyword>
<keyword evidence="6" id="KW-0966">Cell projection</keyword>
<feature type="compositionally biased region" description="Low complexity" evidence="5">
    <location>
        <begin position="11"/>
        <end position="20"/>
    </location>
</feature>
<proteinExistence type="inferred from homology"/>
<accession>A0A5C4RQ00</accession>
<sequence>MAVDAIGAVPSSATGSSASTSNISQDEFIRLFLAQLQFQDPMEPVDNREFLSQLAQFTSLEQSRQTSQNTTDLLSMNSSAQAISLLGKQVEVLGLSTEFAGTVIAVTFTQTGPQLTVRNPATNDTQTAVRLSQISLVRP</sequence>
<dbReference type="Proteomes" id="UP000305760">
    <property type="component" value="Unassembled WGS sequence"/>
</dbReference>
<name>A0A5C4RQ00_9GAMM</name>
<dbReference type="EMBL" id="SMDR01000003">
    <property type="protein sequence ID" value="TNJ33230.1"/>
    <property type="molecule type" value="Genomic_DNA"/>
</dbReference>
<keyword evidence="6" id="KW-0969">Cilium</keyword>
<evidence type="ECO:0000256" key="2">
    <source>
        <dbReference type="ARBA" id="ARBA00016013"/>
    </source>
</evidence>
<evidence type="ECO:0000313" key="6">
    <source>
        <dbReference type="EMBL" id="TNJ33230.1"/>
    </source>
</evidence>
<comment type="caution">
    <text evidence="6">The sequence shown here is derived from an EMBL/GenBank/DDBJ whole genome shotgun (WGS) entry which is preliminary data.</text>
</comment>
<evidence type="ECO:0000313" key="7">
    <source>
        <dbReference type="Proteomes" id="UP000305760"/>
    </source>
</evidence>